<name>C9LU61_SELS3</name>
<dbReference type="EMBL" id="CP002637">
    <property type="protein sequence ID" value="AEC00312.1"/>
    <property type="molecule type" value="Genomic_DNA"/>
</dbReference>
<dbReference type="InterPro" id="IPR051703">
    <property type="entry name" value="NF-kappa-B_Signaling_Reg"/>
</dbReference>
<evidence type="ECO:0000313" key="6">
    <source>
        <dbReference type="Proteomes" id="UP000011124"/>
    </source>
</evidence>
<dbReference type="EMBL" id="ACKP02000015">
    <property type="protein sequence ID" value="EEX77592.1"/>
    <property type="molecule type" value="Genomic_DNA"/>
</dbReference>
<keyword evidence="3" id="KW-0255">Endonuclease</keyword>
<accession>C9LU61</accession>
<keyword evidence="3" id="KW-0378">Hydrolase</keyword>
<dbReference type="InterPro" id="IPR017482">
    <property type="entry name" value="Lambda-type_endonuclease"/>
</dbReference>
<evidence type="ECO:0000313" key="4">
    <source>
        <dbReference type="EMBL" id="EEX77592.1"/>
    </source>
</evidence>
<dbReference type="PANTHER" id="PTHR46609">
    <property type="entry name" value="EXONUCLEASE, PHAGE-TYPE/RECB, C-TERMINAL DOMAIN-CONTAINING PROTEIN"/>
    <property type="match status" value="1"/>
</dbReference>
<keyword evidence="1" id="KW-0175">Coiled coil</keyword>
<dbReference type="Gene3D" id="3.90.320.10">
    <property type="match status" value="1"/>
</dbReference>
<dbReference type="InterPro" id="IPR011604">
    <property type="entry name" value="PDDEXK-like_dom_sf"/>
</dbReference>
<organism evidence="4 5">
    <name type="scientific">Selenomonas sputigena (strain ATCC 35185 / DSM 20758 / CCUG 44933 / VPI D19B-28)</name>
    <dbReference type="NCBI Taxonomy" id="546271"/>
    <lineage>
        <taxon>Bacteria</taxon>
        <taxon>Bacillati</taxon>
        <taxon>Bacillota</taxon>
        <taxon>Negativicutes</taxon>
        <taxon>Selenomonadales</taxon>
        <taxon>Selenomonadaceae</taxon>
        <taxon>Selenomonas</taxon>
    </lineage>
</organism>
<dbReference type="SUPFAM" id="SSF52980">
    <property type="entry name" value="Restriction endonuclease-like"/>
    <property type="match status" value="1"/>
</dbReference>
<proteinExistence type="predicted"/>
<dbReference type="AlphaFoldDB" id="C9LU61"/>
<reference evidence="4 5" key="1">
    <citation type="submission" date="2009-09" db="EMBL/GenBank/DDBJ databases">
        <authorList>
            <person name="Weinstock G."/>
            <person name="Sodergren E."/>
            <person name="Clifton S."/>
            <person name="Fulton L."/>
            <person name="Fulton B."/>
            <person name="Courtney L."/>
            <person name="Fronick C."/>
            <person name="Harrison M."/>
            <person name="Strong C."/>
            <person name="Farmer C."/>
            <person name="Delahaunty K."/>
            <person name="Markovic C."/>
            <person name="Hall O."/>
            <person name="Minx P."/>
            <person name="Tomlinson C."/>
            <person name="Mitreva M."/>
            <person name="Nelson J."/>
            <person name="Hou S."/>
            <person name="Wollam A."/>
            <person name="Pepin K.H."/>
            <person name="Johnson M."/>
            <person name="Bhonagiri V."/>
            <person name="Nash W.E."/>
            <person name="Warren W."/>
            <person name="Chinwalla A."/>
            <person name="Mardis E.R."/>
            <person name="Wilson R.K."/>
        </authorList>
    </citation>
    <scope>NUCLEOTIDE SEQUENCE [LARGE SCALE GENOMIC DNA]</scope>
    <source>
        <strain evidence="4">ATCC 35185</strain>
        <strain evidence="5">ATCC 35185 / DSM 20758 / VPI D19B-28</strain>
    </source>
</reference>
<dbReference type="Pfam" id="PF09588">
    <property type="entry name" value="YqaJ"/>
    <property type="match status" value="1"/>
</dbReference>
<dbReference type="GO" id="GO:0004519">
    <property type="term" value="F:endonuclease activity"/>
    <property type="evidence" value="ECO:0007669"/>
    <property type="project" value="UniProtKB-KW"/>
</dbReference>
<dbReference type="InterPro" id="IPR019080">
    <property type="entry name" value="YqaJ_viral_recombinase"/>
</dbReference>
<keyword evidence="3" id="KW-0540">Nuclease</keyword>
<protein>
    <submittedName>
        <fullName evidence="3">Phage-type endonuclease</fullName>
    </submittedName>
    <submittedName>
        <fullName evidence="4">YqaJ viral recombinase family protein</fullName>
    </submittedName>
</protein>
<evidence type="ECO:0000256" key="1">
    <source>
        <dbReference type="SAM" id="Coils"/>
    </source>
</evidence>
<reference evidence="3 6" key="2">
    <citation type="submission" date="2011-04" db="EMBL/GenBank/DDBJ databases">
        <title>The complete genome of Selenomonas sputigena DSM 20758.</title>
        <authorList>
            <consortium name="US DOE Joint Genome Institute (JGI-PGF)"/>
            <person name="Lucas S."/>
            <person name="Copeland A."/>
            <person name="Lapidus A."/>
            <person name="Bruce D."/>
            <person name="Goodwin L."/>
            <person name="Pitluck S."/>
            <person name="Peters L."/>
            <person name="Kyrpides N."/>
            <person name="Mavromatis K."/>
            <person name="Ivanova N."/>
            <person name="Ovchinnikova G."/>
            <person name="Teshima H."/>
            <person name="Detter J.C."/>
            <person name="Tapia R."/>
            <person name="Han C."/>
            <person name="Land M."/>
            <person name="Hauser L."/>
            <person name="Markowitz V."/>
            <person name="Cheng J.-F."/>
            <person name="Hugenholtz P."/>
            <person name="Woyke T."/>
            <person name="Wu D."/>
            <person name="Gronow S."/>
            <person name="Wellnitz S."/>
            <person name="Schneider S."/>
            <person name="Klenk H.-P."/>
            <person name="Eisen J.A."/>
        </authorList>
    </citation>
    <scope>NUCLEOTIDE SEQUENCE [LARGE SCALE GENOMIC DNA]</scope>
    <source>
        <strain evidence="3">ATCC 35185</strain>
        <strain evidence="6">ATCC 35185 / DSM 20758 / VPI D19B-28</strain>
    </source>
</reference>
<sequence length="311" mass="35197">MAKLIMTVAEMADEKKWLAARREGIGGSDASIIVGLNRWKSPFQLWLEKTGKAEAEDLSGNEYVYWGKVLEEAVANRFCELTGKKVQRRGLLQMDEYPYIRASIDRMVVGENAGLECKTCNGFAAKEWEDDEVPAAYYVQCQHYMLVTGCERWYIAVLIGGNRFVWKEIPRNDDEIALLLQAEIDFWHKVETGIMPEVDGSESCKEALASEFRGGNAEPLTLPGMAVGIIEQIHKIEDAKKDLENNSEFYKNQLRQLMGDYELGYAGDYKVTWKTQAGRTTIDSKALKAKEPAIYAEYAKQGKPIRVLRIS</sequence>
<evidence type="ECO:0000259" key="2">
    <source>
        <dbReference type="Pfam" id="PF09588"/>
    </source>
</evidence>
<dbReference type="RefSeq" id="WP_006192048.1">
    <property type="nucleotide sequence ID" value="NC_015437.1"/>
</dbReference>
<dbReference type="KEGG" id="ssg:Selsp_1353"/>
<gene>
    <name evidence="3" type="ordered locus">Selsp_1353</name>
    <name evidence="4" type="ORF">SELSPUOL_00868</name>
</gene>
<feature type="domain" description="YqaJ viral recombinase" evidence="2">
    <location>
        <begin position="16"/>
        <end position="151"/>
    </location>
</feature>
<feature type="coiled-coil region" evidence="1">
    <location>
        <begin position="226"/>
        <end position="260"/>
    </location>
</feature>
<dbReference type="Proteomes" id="UP000003505">
    <property type="component" value="Unassembled WGS sequence"/>
</dbReference>
<dbReference type="HOGENOM" id="CLU_049574_1_1_9"/>
<dbReference type="STRING" id="546271.Selsp_1353"/>
<dbReference type="NCBIfam" id="TIGR03033">
    <property type="entry name" value="phage_rel_nuc"/>
    <property type="match status" value="1"/>
</dbReference>
<keyword evidence="6" id="KW-1185">Reference proteome</keyword>
<evidence type="ECO:0000313" key="5">
    <source>
        <dbReference type="Proteomes" id="UP000003505"/>
    </source>
</evidence>
<dbReference type="InterPro" id="IPR011335">
    <property type="entry name" value="Restrct_endonuc-II-like"/>
</dbReference>
<dbReference type="OrthoDB" id="46225at2"/>
<dbReference type="eggNOG" id="COG5377">
    <property type="taxonomic scope" value="Bacteria"/>
</dbReference>
<dbReference type="Proteomes" id="UP000011124">
    <property type="component" value="Chromosome"/>
</dbReference>
<dbReference type="PANTHER" id="PTHR46609:SF6">
    <property type="entry name" value="EXONUCLEASE, PHAGE-TYPE_RECB, C-TERMINAL DOMAIN-CONTAINING PROTEIN-RELATED"/>
    <property type="match status" value="1"/>
</dbReference>
<evidence type="ECO:0000313" key="3">
    <source>
        <dbReference type="EMBL" id="AEC00312.1"/>
    </source>
</evidence>